<proteinExistence type="predicted"/>
<gene>
    <name evidence="2" type="ORF">B8W67_14160</name>
</gene>
<dbReference type="OrthoDB" id="4709217at2"/>
<reference evidence="2 3" key="1">
    <citation type="submission" date="2017-04" db="EMBL/GenBank/DDBJ databases">
        <title>The new phylogeny of genus Mycobacterium.</title>
        <authorList>
            <person name="Tortoli E."/>
            <person name="Trovato A."/>
            <person name="Cirillo D.M."/>
        </authorList>
    </citation>
    <scope>NUCLEOTIDE SEQUENCE [LARGE SCALE GENOMIC DNA]</scope>
    <source>
        <strain evidence="2 3">KCTC 19819</strain>
    </source>
</reference>
<keyword evidence="3" id="KW-1185">Reference proteome</keyword>
<organism evidence="2 3">
    <name type="scientific">Mycolicibacillus koreensis</name>
    <dbReference type="NCBI Taxonomy" id="1069220"/>
    <lineage>
        <taxon>Bacteria</taxon>
        <taxon>Bacillati</taxon>
        <taxon>Actinomycetota</taxon>
        <taxon>Actinomycetes</taxon>
        <taxon>Mycobacteriales</taxon>
        <taxon>Mycobacteriaceae</taxon>
        <taxon>Mycolicibacillus</taxon>
    </lineage>
</organism>
<dbReference type="EMBL" id="NCXO01000032">
    <property type="protein sequence ID" value="OSC32858.1"/>
    <property type="molecule type" value="Genomic_DNA"/>
</dbReference>
<dbReference type="Proteomes" id="UP000193577">
    <property type="component" value="Unassembled WGS sequence"/>
</dbReference>
<sequence length="448" mass="47903">MSEEQTTPTQSAAAAVDTASLTEEQSAAITEAIDSRVEATSEGLKELVDRREALFTEIGDQYPELAQARSLREAVRSGSLGFSDAADLAVPGRDKAPAGTQRTIGGWLTADATTAPKVTGPSTWFTVSHWHWLAAKGFVRQIPSQLGPVFPHLFVSEAQVIYDLKHWGVFGTVDSDEDGDGSTDDEADNTITDEAADMFAAVTGDAEITLYGIVLLHGQRRAPVAIPRELDQFGMREAVRDVPRVNFAIGVGKREVVTATVNNNIVVFTRRLRRTTATADAAEALRTLLDPNGDWPPFPLPSPITVTADVAGQLAHDPDTAGIIDAEPGEDADTETRVADEKRRAAARQAAKRIVKSANLPTRAADALSEIATATTRAMAVITVRTCDVDVSRGPKSSLSMAFLTDRGVVASYPTGEGQWRRITYVSGTTEGVEKGIVALRDAYRGCG</sequence>
<dbReference type="AlphaFoldDB" id="A0A7I7SCC1"/>
<protein>
    <submittedName>
        <fullName evidence="2">Uncharacterized protein</fullName>
    </submittedName>
</protein>
<evidence type="ECO:0000256" key="1">
    <source>
        <dbReference type="SAM" id="MobiDB-lite"/>
    </source>
</evidence>
<comment type="caution">
    <text evidence="2">The sequence shown here is derived from an EMBL/GenBank/DDBJ whole genome shotgun (WGS) entry which is preliminary data.</text>
</comment>
<evidence type="ECO:0000313" key="2">
    <source>
        <dbReference type="EMBL" id="OSC32858.1"/>
    </source>
</evidence>
<dbReference type="RefSeq" id="WP_085304601.1">
    <property type="nucleotide sequence ID" value="NZ_AP022594.1"/>
</dbReference>
<feature type="region of interest" description="Disordered" evidence="1">
    <location>
        <begin position="1"/>
        <end position="23"/>
    </location>
</feature>
<evidence type="ECO:0000313" key="3">
    <source>
        <dbReference type="Proteomes" id="UP000193577"/>
    </source>
</evidence>
<name>A0A7I7SCC1_9MYCO</name>
<feature type="compositionally biased region" description="Polar residues" evidence="1">
    <location>
        <begin position="1"/>
        <end position="12"/>
    </location>
</feature>
<accession>A0A7I7SCC1</accession>